<evidence type="ECO:0000259" key="2">
    <source>
        <dbReference type="Pfam" id="PF03886"/>
    </source>
</evidence>
<protein>
    <recommendedName>
        <fullName evidence="2">ABC-type transport auxiliary lipoprotein component domain-containing protein</fullName>
    </recommendedName>
</protein>
<dbReference type="InterPro" id="IPR005586">
    <property type="entry name" value="ABC_trans_aux"/>
</dbReference>
<dbReference type="PROSITE" id="PS51257">
    <property type="entry name" value="PROKAR_LIPOPROTEIN"/>
    <property type="match status" value="1"/>
</dbReference>
<name>A0A6S6S772_9BACT</name>
<dbReference type="Gene3D" id="3.40.50.10610">
    <property type="entry name" value="ABC-type transport auxiliary lipoprotein component"/>
    <property type="match status" value="1"/>
</dbReference>
<proteinExistence type="predicted"/>
<dbReference type="Pfam" id="PF03886">
    <property type="entry name" value="ABC_trans_aux"/>
    <property type="match status" value="1"/>
</dbReference>
<accession>A0A6S6S772</accession>
<keyword evidence="1" id="KW-1133">Transmembrane helix</keyword>
<keyword evidence="1" id="KW-0472">Membrane</keyword>
<dbReference type="EMBL" id="CACVAS010000018">
    <property type="protein sequence ID" value="CAA6800904.1"/>
    <property type="molecule type" value="Genomic_DNA"/>
</dbReference>
<dbReference type="AlphaFoldDB" id="A0A6S6S772"/>
<reference evidence="3" key="1">
    <citation type="submission" date="2020-01" db="EMBL/GenBank/DDBJ databases">
        <authorList>
            <person name="Meier V. D."/>
            <person name="Meier V D."/>
        </authorList>
    </citation>
    <scope>NUCLEOTIDE SEQUENCE</scope>
    <source>
        <strain evidence="3">HLG_WM_MAG_01</strain>
    </source>
</reference>
<gene>
    <name evidence="3" type="ORF">HELGO_WM11119</name>
</gene>
<evidence type="ECO:0000256" key="1">
    <source>
        <dbReference type="SAM" id="Phobius"/>
    </source>
</evidence>
<dbReference type="SUPFAM" id="SSF159594">
    <property type="entry name" value="XCC0632-like"/>
    <property type="match status" value="1"/>
</dbReference>
<feature type="domain" description="ABC-type transport auxiliary lipoprotein component" evidence="2">
    <location>
        <begin position="29"/>
        <end position="185"/>
    </location>
</feature>
<keyword evidence="1" id="KW-0812">Transmembrane</keyword>
<feature type="transmembrane region" description="Helical" evidence="1">
    <location>
        <begin position="12"/>
        <end position="31"/>
    </location>
</feature>
<organism evidence="3">
    <name type="scientific">uncultured Sulfurovum sp</name>
    <dbReference type="NCBI Taxonomy" id="269237"/>
    <lineage>
        <taxon>Bacteria</taxon>
        <taxon>Pseudomonadati</taxon>
        <taxon>Campylobacterota</taxon>
        <taxon>Epsilonproteobacteria</taxon>
        <taxon>Campylobacterales</taxon>
        <taxon>Sulfurovaceae</taxon>
        <taxon>Sulfurovum</taxon>
        <taxon>environmental samples</taxon>
    </lineage>
</organism>
<evidence type="ECO:0000313" key="3">
    <source>
        <dbReference type="EMBL" id="CAA6800904.1"/>
    </source>
</evidence>
<sequence length="189" mass="21327">MILFKKRIIQLFLLFIALFIYGCGVSNFYVLSTASEPRKISNHLKGAIGVEKVTLPEYLFKHEVAIAKSDSEVSFISSAAWAEDLDTGLTRRLISFLQKKFNQPNVHAYPWGVDKQPKYKIKVDVTRFIAQGDHVYLDATWDIEDLHKNRHRSQLFSTKIETSSDTSAIVSAMNSAFGELEVAIANGLQ</sequence>